<keyword evidence="4 5" id="KW-0949">S-adenosyl-L-methionine</keyword>
<sequence precursor="true">MSRGLRTGRTTGTCAAAAAMAGVRFLLTGETVASVDAPLPPGGALTVPVERIEPEDGAVRVTVVKDGGDDPDATHGHEIQAVVRVEPGDGPLGVVLAGGRGVGRATLPGLPVAVGEPAINPDPRRQIEAAVRLAAQGLTSGRVTVTIEVPEGETIARATMNPRLGIVGGISILGTQGIVKPYSHASWKATIEEGLSVARAQGLDRAVMTTGRRSERLYLDARPDTPETALIQAADFFEFAMNAAADHGFTRAAWSLFFGKLVKQAQGLPYTHAGTHPVDFALLADRCLEAGCDPAHAPAVRAANTARQVLDLLADDPGRPALIALLAGHAKRAAETFSGNRVAVEYLVFDFDGARLFGD</sequence>
<dbReference type="SMR" id="F0JIX4"/>
<name>F0JIX4_9BACT</name>
<dbReference type="Gene3D" id="3.30.2110.10">
    <property type="entry name" value="CbiD-like"/>
    <property type="match status" value="1"/>
</dbReference>
<comment type="pathway">
    <text evidence="5">Cofactor biosynthesis; adenosylcobalamin biosynthesis; cob(II)yrinate a,c-diamide from sirohydrochlorin (anaerobic route): step 6/10.</text>
</comment>
<dbReference type="UniPathway" id="UPA00148">
    <property type="reaction ID" value="UER00227"/>
</dbReference>
<dbReference type="AlphaFoldDB" id="F0JIX4"/>
<dbReference type="GO" id="GO:0032259">
    <property type="term" value="P:methylation"/>
    <property type="evidence" value="ECO:0007669"/>
    <property type="project" value="UniProtKB-KW"/>
</dbReference>
<dbReference type="PANTHER" id="PTHR35863:SF1">
    <property type="entry name" value="COBALT-PRECORRIN-5B C(1)-METHYLTRANSFERASE"/>
    <property type="match status" value="1"/>
</dbReference>
<evidence type="ECO:0000313" key="6">
    <source>
        <dbReference type="EMBL" id="EGB15873.1"/>
    </source>
</evidence>
<organism evidence="6 7">
    <name type="scientific">Pseudodesulfovibrio mercurii</name>
    <dbReference type="NCBI Taxonomy" id="641491"/>
    <lineage>
        <taxon>Bacteria</taxon>
        <taxon>Pseudomonadati</taxon>
        <taxon>Thermodesulfobacteriota</taxon>
        <taxon>Desulfovibrionia</taxon>
        <taxon>Desulfovibrionales</taxon>
        <taxon>Desulfovibrionaceae</taxon>
    </lineage>
</organism>
<keyword evidence="2 5" id="KW-0489">Methyltransferase</keyword>
<dbReference type="SUPFAM" id="SSF111342">
    <property type="entry name" value="CbiD-like"/>
    <property type="match status" value="1"/>
</dbReference>
<keyword evidence="1 5" id="KW-0169">Cobalamin biosynthesis</keyword>
<dbReference type="Proteomes" id="UP000007845">
    <property type="component" value="Chromosome"/>
</dbReference>
<dbReference type="NCBIfam" id="TIGR00312">
    <property type="entry name" value="cbiD"/>
    <property type="match status" value="1"/>
</dbReference>
<gene>
    <name evidence="5" type="primary">cbiD</name>
    <name evidence="6" type="ORF">DND132_2670</name>
</gene>
<comment type="catalytic activity">
    <reaction evidence="5">
        <text>Co-precorrin-5B + S-adenosyl-L-methionine = Co-precorrin-6A + S-adenosyl-L-homocysteine</text>
        <dbReference type="Rhea" id="RHEA:26285"/>
        <dbReference type="ChEBI" id="CHEBI:57856"/>
        <dbReference type="ChEBI" id="CHEBI:59789"/>
        <dbReference type="ChEBI" id="CHEBI:60063"/>
        <dbReference type="ChEBI" id="CHEBI:60064"/>
        <dbReference type="EC" id="2.1.1.195"/>
    </reaction>
</comment>
<evidence type="ECO:0000256" key="4">
    <source>
        <dbReference type="ARBA" id="ARBA00022691"/>
    </source>
</evidence>
<dbReference type="InterPro" id="IPR002748">
    <property type="entry name" value="CbiD"/>
</dbReference>
<proteinExistence type="inferred from homology"/>
<dbReference type="RefSeq" id="WP_014323299.1">
    <property type="nucleotide sequence ID" value="NC_016803.1"/>
</dbReference>
<accession>F0JIX4</accession>
<dbReference type="GO" id="GO:0019251">
    <property type="term" value="P:anaerobic cobalamin biosynthetic process"/>
    <property type="evidence" value="ECO:0007669"/>
    <property type="project" value="UniProtKB-UniRule"/>
</dbReference>
<evidence type="ECO:0000313" key="7">
    <source>
        <dbReference type="Proteomes" id="UP000007845"/>
    </source>
</evidence>
<protein>
    <recommendedName>
        <fullName evidence="5">Cobalt-precorrin-5B C(1)-methyltransferase</fullName>
        <ecNumber evidence="5">2.1.1.195</ecNumber>
    </recommendedName>
    <alternativeName>
        <fullName evidence="5">Cobalt-precorrin-6A synthase</fullName>
    </alternativeName>
</protein>
<reference evidence="6 7" key="1">
    <citation type="journal article" date="2011" name="J. Bacteriol.">
        <title>Genome sequence of the mercury-methylating strain Desulfovibrio desulfuricans ND132.</title>
        <authorList>
            <person name="Brown S.D."/>
            <person name="Gilmour C.C."/>
            <person name="Kucken A.M."/>
            <person name="Wall J.D."/>
            <person name="Elias D.A."/>
            <person name="Brandt C.C."/>
            <person name="Podar M."/>
            <person name="Chertkov O."/>
            <person name="Held B."/>
            <person name="Bruce D.C."/>
            <person name="Detter J.C."/>
            <person name="Tapia R."/>
            <person name="Han C.S."/>
            <person name="Goodwin L.A."/>
            <person name="Cheng J.F."/>
            <person name="Pitluck S."/>
            <person name="Woyke T."/>
            <person name="Mikhailova N."/>
            <person name="Ivanova N.N."/>
            <person name="Han J."/>
            <person name="Lucas S."/>
            <person name="Lapidus A.L."/>
            <person name="Land M.L."/>
            <person name="Hauser L.J."/>
            <person name="Palumbo A.V."/>
        </authorList>
    </citation>
    <scope>NUCLEOTIDE SEQUENCE [LARGE SCALE GENOMIC DNA]</scope>
    <source>
        <strain evidence="6 7">ND132</strain>
    </source>
</reference>
<dbReference type="STRING" id="641491.DND132_2670"/>
<evidence type="ECO:0000256" key="3">
    <source>
        <dbReference type="ARBA" id="ARBA00022679"/>
    </source>
</evidence>
<dbReference type="Pfam" id="PF01888">
    <property type="entry name" value="CbiD"/>
    <property type="match status" value="1"/>
</dbReference>
<comment type="function">
    <text evidence="5">Catalyzes the methylation of C-1 in cobalt-precorrin-5B to form cobalt-precorrin-6A.</text>
</comment>
<keyword evidence="7" id="KW-1185">Reference proteome</keyword>
<dbReference type="PANTHER" id="PTHR35863">
    <property type="entry name" value="COBALT-PRECORRIN-5B C(1)-METHYLTRANSFERASE"/>
    <property type="match status" value="1"/>
</dbReference>
<dbReference type="OrthoDB" id="6439987at2"/>
<dbReference type="PIRSF" id="PIRSF026782">
    <property type="entry name" value="CbiD"/>
    <property type="match status" value="1"/>
</dbReference>
<dbReference type="HOGENOM" id="CLU_041273_0_0_7"/>
<dbReference type="KEGG" id="ddn:DND132_2670"/>
<dbReference type="GO" id="GO:0043780">
    <property type="term" value="F:cobalt-precorrin-5B C1-methyltransferase activity"/>
    <property type="evidence" value="ECO:0007669"/>
    <property type="project" value="RHEA"/>
</dbReference>
<dbReference type="HAMAP" id="MF_00787">
    <property type="entry name" value="CbiD"/>
    <property type="match status" value="1"/>
</dbReference>
<dbReference type="NCBIfam" id="NF000849">
    <property type="entry name" value="PRK00075.1-1"/>
    <property type="match status" value="1"/>
</dbReference>
<evidence type="ECO:0000256" key="2">
    <source>
        <dbReference type="ARBA" id="ARBA00022603"/>
    </source>
</evidence>
<keyword evidence="3 5" id="KW-0808">Transferase</keyword>
<dbReference type="InterPro" id="IPR036074">
    <property type="entry name" value="CbiD_sf"/>
</dbReference>
<evidence type="ECO:0000256" key="5">
    <source>
        <dbReference type="HAMAP-Rule" id="MF_00787"/>
    </source>
</evidence>
<comment type="similarity">
    <text evidence="5">Belongs to the CbiD family.</text>
</comment>
<dbReference type="eggNOG" id="COG1903">
    <property type="taxonomic scope" value="Bacteria"/>
</dbReference>
<dbReference type="EMBL" id="CP003220">
    <property type="protein sequence ID" value="EGB15873.1"/>
    <property type="molecule type" value="Genomic_DNA"/>
</dbReference>
<dbReference type="EC" id="2.1.1.195" evidence="5"/>
<evidence type="ECO:0000256" key="1">
    <source>
        <dbReference type="ARBA" id="ARBA00022573"/>
    </source>
</evidence>